<keyword evidence="1" id="KW-0732">Signal</keyword>
<comment type="caution">
    <text evidence="2">The sequence shown here is derived from an EMBL/GenBank/DDBJ whole genome shotgun (WGS) entry which is preliminary data.</text>
</comment>
<feature type="chain" id="PRO_5047172774" evidence="1">
    <location>
        <begin position="26"/>
        <end position="154"/>
    </location>
</feature>
<dbReference type="InterPro" id="IPR006311">
    <property type="entry name" value="TAT_signal"/>
</dbReference>
<evidence type="ECO:0000313" key="2">
    <source>
        <dbReference type="EMBL" id="MBR0668282.1"/>
    </source>
</evidence>
<proteinExistence type="predicted"/>
<dbReference type="PROSITE" id="PS51318">
    <property type="entry name" value="TAT"/>
    <property type="match status" value="1"/>
</dbReference>
<dbReference type="RefSeq" id="WP_211856060.1">
    <property type="nucleotide sequence ID" value="NZ_JAAGBB010000052.1"/>
</dbReference>
<organism evidence="2 3">
    <name type="scientific">Plastoroseomonas hellenica</name>
    <dbReference type="NCBI Taxonomy" id="2687306"/>
    <lineage>
        <taxon>Bacteria</taxon>
        <taxon>Pseudomonadati</taxon>
        <taxon>Pseudomonadota</taxon>
        <taxon>Alphaproteobacteria</taxon>
        <taxon>Acetobacterales</taxon>
        <taxon>Acetobacteraceae</taxon>
        <taxon>Plastoroseomonas</taxon>
    </lineage>
</organism>
<gene>
    <name evidence="2" type="ORF">GXW71_28275</name>
</gene>
<evidence type="ECO:0000256" key="1">
    <source>
        <dbReference type="SAM" id="SignalP"/>
    </source>
</evidence>
<protein>
    <submittedName>
        <fullName evidence="2">Uncharacterized protein</fullName>
    </submittedName>
</protein>
<dbReference type="EMBL" id="JAAGBB010000052">
    <property type="protein sequence ID" value="MBR0668282.1"/>
    <property type="molecule type" value="Genomic_DNA"/>
</dbReference>
<accession>A0ABS5F6V1</accession>
<feature type="signal peptide" evidence="1">
    <location>
        <begin position="1"/>
        <end position="25"/>
    </location>
</feature>
<name>A0ABS5F6V1_9PROT</name>
<dbReference type="Proteomes" id="UP001196870">
    <property type="component" value="Unassembled WGS sequence"/>
</dbReference>
<evidence type="ECO:0000313" key="3">
    <source>
        <dbReference type="Proteomes" id="UP001196870"/>
    </source>
</evidence>
<keyword evidence="3" id="KW-1185">Reference proteome</keyword>
<reference evidence="3" key="1">
    <citation type="journal article" date="2021" name="Syst. Appl. Microbiol.">
        <title>Roseomonas hellenica sp. nov., isolated from roots of wild-growing Alkanna tinctoria.</title>
        <authorList>
            <person name="Rat A."/>
            <person name="Naranjo H.D."/>
            <person name="Lebbe L."/>
            <person name="Cnockaert M."/>
            <person name="Krigas N."/>
            <person name="Grigoriadou K."/>
            <person name="Maloupa E."/>
            <person name="Willems A."/>
        </authorList>
    </citation>
    <scope>NUCLEOTIDE SEQUENCE [LARGE SCALE GENOMIC DNA]</scope>
    <source>
        <strain evidence="3">LMG 31523</strain>
    </source>
</reference>
<sequence>MTGASRRALLGVSAATLAAPAPAVAAGVVPAGLNDRRLVELHSSALQARAAEEVAYSRGGGFELSDDPQERAAWDEYEDAAEAADERWDSALREMARIEADGALGLSVKLSHVLRGLDVGLAAAEEDVAESLEADIRRMFPALPFPAFGKESGA</sequence>